<evidence type="ECO:0000256" key="2">
    <source>
        <dbReference type="ARBA" id="ARBA00010617"/>
    </source>
</evidence>
<keyword evidence="5 7" id="KW-0503">Monooxygenase</keyword>
<feature type="transmembrane region" description="Helical" evidence="8">
    <location>
        <begin position="20"/>
        <end position="39"/>
    </location>
</feature>
<dbReference type="InterPro" id="IPR017972">
    <property type="entry name" value="Cyt_P450_CS"/>
</dbReference>
<dbReference type="Proteomes" id="UP001243989">
    <property type="component" value="Unassembled WGS sequence"/>
</dbReference>
<evidence type="ECO:0000313" key="9">
    <source>
        <dbReference type="EMBL" id="KAK1623163.1"/>
    </source>
</evidence>
<dbReference type="InterPro" id="IPR001128">
    <property type="entry name" value="Cyt_P450"/>
</dbReference>
<evidence type="ECO:0000256" key="7">
    <source>
        <dbReference type="RuleBase" id="RU000461"/>
    </source>
</evidence>
<feature type="binding site" description="axial binding residue" evidence="6">
    <location>
        <position position="457"/>
    </location>
    <ligand>
        <name>heme</name>
        <dbReference type="ChEBI" id="CHEBI:30413"/>
    </ligand>
    <ligandPart>
        <name>Fe</name>
        <dbReference type="ChEBI" id="CHEBI:18248"/>
    </ligandPart>
</feature>
<dbReference type="PROSITE" id="PS00086">
    <property type="entry name" value="CYTOCHROME_P450"/>
    <property type="match status" value="1"/>
</dbReference>
<dbReference type="PRINTS" id="PR00465">
    <property type="entry name" value="EP450IV"/>
</dbReference>
<keyword evidence="10" id="KW-1185">Reference proteome</keyword>
<dbReference type="GO" id="GO:0016705">
    <property type="term" value="F:oxidoreductase activity, acting on paired donors, with incorporation or reduction of molecular oxygen"/>
    <property type="evidence" value="ECO:0007669"/>
    <property type="project" value="InterPro"/>
</dbReference>
<keyword evidence="8" id="KW-0472">Membrane</keyword>
<comment type="cofactor">
    <cofactor evidence="1 6">
        <name>heme</name>
        <dbReference type="ChEBI" id="CHEBI:30413"/>
    </cofactor>
</comment>
<evidence type="ECO:0000256" key="3">
    <source>
        <dbReference type="ARBA" id="ARBA00022723"/>
    </source>
</evidence>
<dbReference type="InterPro" id="IPR002403">
    <property type="entry name" value="Cyt_P450_E_grp-IV"/>
</dbReference>
<evidence type="ECO:0000256" key="1">
    <source>
        <dbReference type="ARBA" id="ARBA00001971"/>
    </source>
</evidence>
<dbReference type="GeneID" id="85471838"/>
<proteinExistence type="inferred from homology"/>
<name>A0AAJ0EAY1_9PEZI</name>
<comment type="similarity">
    <text evidence="2 7">Belongs to the cytochrome P450 family.</text>
</comment>
<dbReference type="GO" id="GO:0020037">
    <property type="term" value="F:heme binding"/>
    <property type="evidence" value="ECO:0007669"/>
    <property type="project" value="InterPro"/>
</dbReference>
<dbReference type="RefSeq" id="XP_060439158.1">
    <property type="nucleotide sequence ID" value="XM_060586976.1"/>
</dbReference>
<dbReference type="GO" id="GO:0004497">
    <property type="term" value="F:monooxygenase activity"/>
    <property type="evidence" value="ECO:0007669"/>
    <property type="project" value="UniProtKB-KW"/>
</dbReference>
<keyword evidence="4 6" id="KW-0408">Iron</keyword>
<dbReference type="PANTHER" id="PTHR47582:SF1">
    <property type="entry name" value="P450, PUTATIVE (EUROFUNG)-RELATED"/>
    <property type="match status" value="1"/>
</dbReference>
<dbReference type="AlphaFoldDB" id="A0AAJ0EAY1"/>
<keyword evidence="6 7" id="KW-0349">Heme</keyword>
<keyword evidence="7" id="KW-0560">Oxidoreductase</keyword>
<evidence type="ECO:0000256" key="6">
    <source>
        <dbReference type="PIRSR" id="PIRSR602403-1"/>
    </source>
</evidence>
<sequence>MNRASLPPNLTFYNHWVDHLMEWSSLIVLVLILLASELVRRHFRGQNQIQAQEPSSLHDQLPFIGHIFGITTKQVGHFHDLRKKTTLSAATLPILNGKIYAVFEPALIQLALRSPSLSFEPLMIQHAQGLLGVNEDVLHAVRSGLLGDLLRATKPAFSGEQLEKYNLRALSQYATVINRIQPETPLKLSKLQTWLQDVVTVASAETLYGDSNPIRMGSSLIKDVWTLEGGVQSLSLNFVPSITARRPYKARERLVIALAPLFEPARAQSLPCISRSRADVIRGHGITNPTDIARCELALLHVATVNTVPILFWLIVNISAKPDLVAALRSECASLVSEEHGHGQERPKKLSVSIGSLQRKCPLLTSSLQECLRVYGQALHSRRVLNDVVLTDPRGNQYLFKGGVDVMMPSGVANIMPGIWGADAGDFKATRFMSWPENATPDQRAAYVPFGGGKHLCPGRNFATVEILGFVAALVLGTEIKGHGGPGKTVKVPDSAPAILGQAISKPKAHVTNECSEVTIQRREGFEYVEWKFCS</sequence>
<organism evidence="9 10">
    <name type="scientific">Colletotrichum phormii</name>
    <dbReference type="NCBI Taxonomy" id="359342"/>
    <lineage>
        <taxon>Eukaryota</taxon>
        <taxon>Fungi</taxon>
        <taxon>Dikarya</taxon>
        <taxon>Ascomycota</taxon>
        <taxon>Pezizomycotina</taxon>
        <taxon>Sordariomycetes</taxon>
        <taxon>Hypocreomycetidae</taxon>
        <taxon>Glomerellales</taxon>
        <taxon>Glomerellaceae</taxon>
        <taxon>Colletotrichum</taxon>
        <taxon>Colletotrichum acutatum species complex</taxon>
    </lineage>
</organism>
<dbReference type="InterPro" id="IPR053007">
    <property type="entry name" value="CYP450_monoxygenase_sec-met"/>
</dbReference>
<dbReference type="PANTHER" id="PTHR47582">
    <property type="entry name" value="P450, PUTATIVE (EUROFUNG)-RELATED"/>
    <property type="match status" value="1"/>
</dbReference>
<evidence type="ECO:0000256" key="5">
    <source>
        <dbReference type="ARBA" id="ARBA00023033"/>
    </source>
</evidence>
<dbReference type="Pfam" id="PF00067">
    <property type="entry name" value="p450"/>
    <property type="match status" value="1"/>
</dbReference>
<dbReference type="SUPFAM" id="SSF48264">
    <property type="entry name" value="Cytochrome P450"/>
    <property type="match status" value="1"/>
</dbReference>
<evidence type="ECO:0000256" key="4">
    <source>
        <dbReference type="ARBA" id="ARBA00023004"/>
    </source>
</evidence>
<dbReference type="InterPro" id="IPR036396">
    <property type="entry name" value="Cyt_P450_sf"/>
</dbReference>
<dbReference type="EMBL" id="JAHMHQ010000031">
    <property type="protein sequence ID" value="KAK1623163.1"/>
    <property type="molecule type" value="Genomic_DNA"/>
</dbReference>
<protein>
    <submittedName>
        <fullName evidence="9">Prostacyclin synthase</fullName>
    </submittedName>
</protein>
<accession>A0AAJ0EAY1</accession>
<keyword evidence="3 6" id="KW-0479">Metal-binding</keyword>
<keyword evidence="8" id="KW-0812">Transmembrane</keyword>
<dbReference type="GO" id="GO:0005506">
    <property type="term" value="F:iron ion binding"/>
    <property type="evidence" value="ECO:0007669"/>
    <property type="project" value="InterPro"/>
</dbReference>
<comment type="caution">
    <text evidence="9">The sequence shown here is derived from an EMBL/GenBank/DDBJ whole genome shotgun (WGS) entry which is preliminary data.</text>
</comment>
<evidence type="ECO:0000313" key="10">
    <source>
        <dbReference type="Proteomes" id="UP001243989"/>
    </source>
</evidence>
<reference evidence="9" key="1">
    <citation type="submission" date="2021-06" db="EMBL/GenBank/DDBJ databases">
        <title>Comparative genomics, transcriptomics and evolutionary studies reveal genomic signatures of adaptation to plant cell wall in hemibiotrophic fungi.</title>
        <authorList>
            <consortium name="DOE Joint Genome Institute"/>
            <person name="Baroncelli R."/>
            <person name="Diaz J.F."/>
            <person name="Benocci T."/>
            <person name="Peng M."/>
            <person name="Battaglia E."/>
            <person name="Haridas S."/>
            <person name="Andreopoulos W."/>
            <person name="Labutti K."/>
            <person name="Pangilinan J."/>
            <person name="Floch G.L."/>
            <person name="Makela M.R."/>
            <person name="Henrissat B."/>
            <person name="Grigoriev I.V."/>
            <person name="Crouch J.A."/>
            <person name="De Vries R.P."/>
            <person name="Sukno S.A."/>
            <person name="Thon M.R."/>
        </authorList>
    </citation>
    <scope>NUCLEOTIDE SEQUENCE</scope>
    <source>
        <strain evidence="9">CBS 102054</strain>
    </source>
</reference>
<gene>
    <name evidence="9" type="ORF">BDP81DRAFT_385284</name>
</gene>
<evidence type="ECO:0000256" key="8">
    <source>
        <dbReference type="SAM" id="Phobius"/>
    </source>
</evidence>
<dbReference type="CDD" id="cd11040">
    <property type="entry name" value="CYP7_CYP8-like"/>
    <property type="match status" value="1"/>
</dbReference>
<dbReference type="Gene3D" id="1.10.630.10">
    <property type="entry name" value="Cytochrome P450"/>
    <property type="match status" value="1"/>
</dbReference>
<keyword evidence="8" id="KW-1133">Transmembrane helix</keyword>